<dbReference type="AlphaFoldDB" id="A0A212LDQ1"/>
<reference evidence="2" key="1">
    <citation type="submission" date="2016-08" db="EMBL/GenBank/DDBJ databases">
        <authorList>
            <person name="Seilhamer J.J."/>
        </authorList>
    </citation>
    <scope>NUCLEOTIDE SEQUENCE</scope>
    <source>
        <strain evidence="2">86</strain>
    </source>
</reference>
<dbReference type="EMBL" id="FMJD01000007">
    <property type="protein sequence ID" value="SCM75683.1"/>
    <property type="molecule type" value="Genomic_DNA"/>
</dbReference>
<accession>A0A212LDQ1</accession>
<protein>
    <submittedName>
        <fullName evidence="2">Uncharacterized protein</fullName>
    </submittedName>
</protein>
<organism evidence="2">
    <name type="scientific">uncultured Pleomorphomonas sp</name>
    <dbReference type="NCBI Taxonomy" id="442121"/>
    <lineage>
        <taxon>Bacteria</taxon>
        <taxon>Pseudomonadati</taxon>
        <taxon>Pseudomonadota</taxon>
        <taxon>Alphaproteobacteria</taxon>
        <taxon>Hyphomicrobiales</taxon>
        <taxon>Pleomorphomonadaceae</taxon>
        <taxon>Pleomorphomonas</taxon>
        <taxon>environmental samples</taxon>
    </lineage>
</organism>
<sequence length="82" mass="9116">MPTKTESGGPDTSVPTYPFVHHIYNSVILAQARTSGRTKLDADIALQQRKAPDMPLITFSSRGPRLREDDNPWEAMRSSMTA</sequence>
<gene>
    <name evidence="2" type="ORF">KL86PLE_30130</name>
</gene>
<feature type="region of interest" description="Disordered" evidence="1">
    <location>
        <begin position="56"/>
        <end position="82"/>
    </location>
</feature>
<evidence type="ECO:0000313" key="2">
    <source>
        <dbReference type="EMBL" id="SCM75683.1"/>
    </source>
</evidence>
<name>A0A212LDQ1_9HYPH</name>
<proteinExistence type="predicted"/>
<evidence type="ECO:0000256" key="1">
    <source>
        <dbReference type="SAM" id="MobiDB-lite"/>
    </source>
</evidence>